<sequence length="262" mass="30034">MPKARRPDVADPLPSLHGLIFTDVSSHAVNTFKSNIFTADIRNDVLDRILARTEFARGDMPVQYLGIPLTAKRFSTTAYSLSCGPDCRLYWQMAAKSFSFASRWNLYVPLFKTRYGLNGSMRSTSDGLQFGIGSRRRVTLHSFDDLPTYESELSLLLALQTQQFSVWRSGPTAFILPKYSLILWLRLWERLATRDRLAFLQEESSCLLCINNNESAEHLFFECPFSDYVWSHIRQWLGITHRMSTILSEVKWLKKGKTGSSV</sequence>
<protein>
    <recommendedName>
        <fullName evidence="1">Reverse transcriptase zinc-binding domain-containing protein</fullName>
    </recommendedName>
</protein>
<organism evidence="2">
    <name type="scientific">Sesamum calycinum</name>
    <dbReference type="NCBI Taxonomy" id="2727403"/>
    <lineage>
        <taxon>Eukaryota</taxon>
        <taxon>Viridiplantae</taxon>
        <taxon>Streptophyta</taxon>
        <taxon>Embryophyta</taxon>
        <taxon>Tracheophyta</taxon>
        <taxon>Spermatophyta</taxon>
        <taxon>Magnoliopsida</taxon>
        <taxon>eudicotyledons</taxon>
        <taxon>Gunneridae</taxon>
        <taxon>Pentapetalae</taxon>
        <taxon>asterids</taxon>
        <taxon>lamiids</taxon>
        <taxon>Lamiales</taxon>
        <taxon>Pedaliaceae</taxon>
        <taxon>Sesamum</taxon>
    </lineage>
</organism>
<gene>
    <name evidence="2" type="ORF">Scaly_2848400</name>
</gene>
<evidence type="ECO:0000259" key="1">
    <source>
        <dbReference type="Pfam" id="PF13966"/>
    </source>
</evidence>
<dbReference type="InterPro" id="IPR026960">
    <property type="entry name" value="RVT-Znf"/>
</dbReference>
<proteinExistence type="predicted"/>
<dbReference type="PANTHER" id="PTHR33116:SF78">
    <property type="entry name" value="OS12G0587133 PROTEIN"/>
    <property type="match status" value="1"/>
</dbReference>
<name>A0AAW2LG69_9LAMI</name>
<evidence type="ECO:0000313" key="2">
    <source>
        <dbReference type="EMBL" id="KAL0318270.1"/>
    </source>
</evidence>
<reference evidence="2" key="1">
    <citation type="submission" date="2020-06" db="EMBL/GenBank/DDBJ databases">
        <authorList>
            <person name="Li T."/>
            <person name="Hu X."/>
            <person name="Zhang T."/>
            <person name="Song X."/>
            <person name="Zhang H."/>
            <person name="Dai N."/>
            <person name="Sheng W."/>
            <person name="Hou X."/>
            <person name="Wei L."/>
        </authorList>
    </citation>
    <scope>NUCLEOTIDE SEQUENCE</scope>
    <source>
        <strain evidence="2">KEN8</strain>
        <tissue evidence="2">Leaf</tissue>
    </source>
</reference>
<feature type="domain" description="Reverse transcriptase zinc-binding" evidence="1">
    <location>
        <begin position="173"/>
        <end position="230"/>
    </location>
</feature>
<dbReference type="AlphaFoldDB" id="A0AAW2LG69"/>
<dbReference type="EMBL" id="JACGWM010000018">
    <property type="protein sequence ID" value="KAL0318270.1"/>
    <property type="molecule type" value="Genomic_DNA"/>
</dbReference>
<reference evidence="2" key="2">
    <citation type="journal article" date="2024" name="Plant">
        <title>Genomic evolution and insights into agronomic trait innovations of Sesamum species.</title>
        <authorList>
            <person name="Miao H."/>
            <person name="Wang L."/>
            <person name="Qu L."/>
            <person name="Liu H."/>
            <person name="Sun Y."/>
            <person name="Le M."/>
            <person name="Wang Q."/>
            <person name="Wei S."/>
            <person name="Zheng Y."/>
            <person name="Lin W."/>
            <person name="Duan Y."/>
            <person name="Cao H."/>
            <person name="Xiong S."/>
            <person name="Wang X."/>
            <person name="Wei L."/>
            <person name="Li C."/>
            <person name="Ma Q."/>
            <person name="Ju M."/>
            <person name="Zhao R."/>
            <person name="Li G."/>
            <person name="Mu C."/>
            <person name="Tian Q."/>
            <person name="Mei H."/>
            <person name="Zhang T."/>
            <person name="Gao T."/>
            <person name="Zhang H."/>
        </authorList>
    </citation>
    <scope>NUCLEOTIDE SEQUENCE</scope>
    <source>
        <strain evidence="2">KEN8</strain>
    </source>
</reference>
<dbReference type="Pfam" id="PF13966">
    <property type="entry name" value="zf-RVT"/>
    <property type="match status" value="1"/>
</dbReference>
<comment type="caution">
    <text evidence="2">The sequence shown here is derived from an EMBL/GenBank/DDBJ whole genome shotgun (WGS) entry which is preliminary data.</text>
</comment>
<dbReference type="PANTHER" id="PTHR33116">
    <property type="entry name" value="REVERSE TRANSCRIPTASE ZINC-BINDING DOMAIN-CONTAINING PROTEIN-RELATED-RELATED"/>
    <property type="match status" value="1"/>
</dbReference>
<accession>A0AAW2LG69</accession>